<comment type="caution">
    <text evidence="2">The sequence shown here is derived from an EMBL/GenBank/DDBJ whole genome shotgun (WGS) entry which is preliminary data.</text>
</comment>
<protein>
    <recommendedName>
        <fullName evidence="1">DUF8166 domain-containing protein</fullName>
    </recommendedName>
</protein>
<accession>A0A8K1ZWQ6</accession>
<dbReference type="Pfam" id="PF26500">
    <property type="entry name" value="DUF8166"/>
    <property type="match status" value="1"/>
</dbReference>
<gene>
    <name evidence="2" type="ORF">GS597_02790</name>
</gene>
<feature type="domain" description="DUF8166" evidence="1">
    <location>
        <begin position="2"/>
        <end position="197"/>
    </location>
</feature>
<sequence>MKLGKVVKSNSHCDYVVQVDDEMEVVSPPAPEDFGFGSFVKLETESRHWAVGLIYNSQLFNPAYLNTGPRLVSNADPFFTPDLIRETRTLLWTVLIGTLEKTERDAYGQQGIPRMVVPVNTPVWTMSPGEVRDFHRDGLQQPQFSYYSYLLRSGGTFATQLVEQVLGEVSPLFSGSDRRALEILQKELSWKHTVGTMR</sequence>
<dbReference type="RefSeq" id="WP_161823938.1">
    <property type="nucleotide sequence ID" value="NZ_WVIC01000004.1"/>
</dbReference>
<reference evidence="2" key="1">
    <citation type="submission" date="2019-12" db="EMBL/GenBank/DDBJ databases">
        <title>High-Quality draft genome sequences of three cyanobacteria isolated from the limestone walls of the Old Cathedral of Coimbra.</title>
        <authorList>
            <person name="Tiago I."/>
            <person name="Soares F."/>
            <person name="Portugal A."/>
        </authorList>
    </citation>
    <scope>NUCLEOTIDE SEQUENCE [LARGE SCALE GENOMIC DNA]</scope>
    <source>
        <strain evidence="2">C</strain>
    </source>
</reference>
<dbReference type="AlphaFoldDB" id="A0A8K1ZWQ6"/>
<proteinExistence type="predicted"/>
<dbReference type="InterPro" id="IPR058479">
    <property type="entry name" value="DUF8166"/>
</dbReference>
<dbReference type="Proteomes" id="UP000607397">
    <property type="component" value="Unassembled WGS sequence"/>
</dbReference>
<organism evidence="2 3">
    <name type="scientific">Petrachloros mirabilis ULC683</name>
    <dbReference type="NCBI Taxonomy" id="2781853"/>
    <lineage>
        <taxon>Bacteria</taxon>
        <taxon>Bacillati</taxon>
        <taxon>Cyanobacteriota</taxon>
        <taxon>Cyanophyceae</taxon>
        <taxon>Synechococcales</taxon>
        <taxon>Petrachlorosaceae</taxon>
        <taxon>Petrachloros</taxon>
        <taxon>Petrachloros mirabilis</taxon>
    </lineage>
</organism>
<evidence type="ECO:0000259" key="1">
    <source>
        <dbReference type="Pfam" id="PF26500"/>
    </source>
</evidence>
<keyword evidence="3" id="KW-1185">Reference proteome</keyword>
<name>A0A8K1ZWQ6_9CYAN</name>
<evidence type="ECO:0000313" key="3">
    <source>
        <dbReference type="Proteomes" id="UP000607397"/>
    </source>
</evidence>
<dbReference type="EMBL" id="WVIC01000004">
    <property type="protein sequence ID" value="NCJ05456.1"/>
    <property type="molecule type" value="Genomic_DNA"/>
</dbReference>
<evidence type="ECO:0000313" key="2">
    <source>
        <dbReference type="EMBL" id="NCJ05456.1"/>
    </source>
</evidence>